<keyword evidence="1" id="KW-0812">Transmembrane</keyword>
<evidence type="ECO:0000313" key="2">
    <source>
        <dbReference type="EnsemblMetazoa" id="SCAU001194-PA"/>
    </source>
</evidence>
<dbReference type="Proteomes" id="UP000095300">
    <property type="component" value="Unassembled WGS sequence"/>
</dbReference>
<evidence type="ECO:0000313" key="3">
    <source>
        <dbReference type="Proteomes" id="UP000095300"/>
    </source>
</evidence>
<keyword evidence="3" id="KW-1185">Reference proteome</keyword>
<evidence type="ECO:0000256" key="1">
    <source>
        <dbReference type="SAM" id="Phobius"/>
    </source>
</evidence>
<proteinExistence type="predicted"/>
<keyword evidence="1" id="KW-1133">Transmembrane helix</keyword>
<reference evidence="2" key="1">
    <citation type="submission" date="2020-05" db="UniProtKB">
        <authorList>
            <consortium name="EnsemblMetazoa"/>
        </authorList>
    </citation>
    <scope>IDENTIFICATION</scope>
    <source>
        <strain evidence="2">USDA</strain>
    </source>
</reference>
<gene>
    <name evidence="2" type="primary">106095317</name>
</gene>
<name>A0A1I8NQN4_STOCA</name>
<dbReference type="VEuPathDB" id="VectorBase:SCAU001194"/>
<dbReference type="AlphaFoldDB" id="A0A1I8NQN4"/>
<protein>
    <submittedName>
        <fullName evidence="2">Uncharacterized protein</fullName>
    </submittedName>
</protein>
<dbReference type="EnsemblMetazoa" id="SCAU001194-RA">
    <property type="protein sequence ID" value="SCAU001194-PA"/>
    <property type="gene ID" value="SCAU001194"/>
</dbReference>
<feature type="transmembrane region" description="Helical" evidence="1">
    <location>
        <begin position="54"/>
        <end position="72"/>
    </location>
</feature>
<keyword evidence="1" id="KW-0472">Membrane</keyword>
<organism evidence="2 3">
    <name type="scientific">Stomoxys calcitrans</name>
    <name type="common">Stable fly</name>
    <name type="synonym">Conops calcitrans</name>
    <dbReference type="NCBI Taxonomy" id="35570"/>
    <lineage>
        <taxon>Eukaryota</taxon>
        <taxon>Metazoa</taxon>
        <taxon>Ecdysozoa</taxon>
        <taxon>Arthropoda</taxon>
        <taxon>Hexapoda</taxon>
        <taxon>Insecta</taxon>
        <taxon>Pterygota</taxon>
        <taxon>Neoptera</taxon>
        <taxon>Endopterygota</taxon>
        <taxon>Diptera</taxon>
        <taxon>Brachycera</taxon>
        <taxon>Muscomorpha</taxon>
        <taxon>Muscoidea</taxon>
        <taxon>Muscidae</taxon>
        <taxon>Stomoxys</taxon>
    </lineage>
</organism>
<feature type="transmembrane region" description="Helical" evidence="1">
    <location>
        <begin position="29"/>
        <end position="48"/>
    </location>
</feature>
<sequence>MYYSLPLFSFNLNLWNVLGFIEFKRRERVVAMMAIPCLVNICQYMHLLKNWRDMSVIAIGLFMTAILTNSLVRIFSVIKNQSEFVQFFKSIEEWHHEIEAS</sequence>
<accession>A0A1I8NQN4</accession>